<evidence type="ECO:0000256" key="4">
    <source>
        <dbReference type="ARBA" id="ARBA00022448"/>
    </source>
</evidence>
<feature type="transmembrane region" description="Helical" evidence="13">
    <location>
        <begin position="290"/>
        <end position="309"/>
    </location>
</feature>
<evidence type="ECO:0000256" key="5">
    <source>
        <dbReference type="ARBA" id="ARBA00022475"/>
    </source>
</evidence>
<dbReference type="GO" id="GO:0006824">
    <property type="term" value="P:cobalt ion transport"/>
    <property type="evidence" value="ECO:0007669"/>
    <property type="project" value="UniProtKB-KW"/>
</dbReference>
<dbReference type="InterPro" id="IPR051224">
    <property type="entry name" value="NiCoT_RcnA"/>
</dbReference>
<feature type="transmembrane region" description="Helical" evidence="13">
    <location>
        <begin position="245"/>
        <end position="269"/>
    </location>
</feature>
<evidence type="ECO:0000256" key="11">
    <source>
        <dbReference type="ARBA" id="ARBA00023136"/>
    </source>
</evidence>
<dbReference type="PANTHER" id="PTHR40659">
    <property type="entry name" value="NICKEL/COBALT EFFLUX SYSTEM RCNA"/>
    <property type="match status" value="1"/>
</dbReference>
<accession>A0A844AU07</accession>
<evidence type="ECO:0000256" key="6">
    <source>
        <dbReference type="ARBA" id="ARBA00022596"/>
    </source>
</evidence>
<dbReference type="PANTHER" id="PTHR40659:SF1">
    <property type="entry name" value="NICKEL_COBALT EFFLUX SYSTEM RCNA"/>
    <property type="match status" value="1"/>
</dbReference>
<feature type="region of interest" description="Disordered" evidence="14">
    <location>
        <begin position="166"/>
        <end position="192"/>
    </location>
</feature>
<reference evidence="15 16" key="1">
    <citation type="submission" date="2019-10" db="EMBL/GenBank/DDBJ databases">
        <title>Epibacterium sp. nov., isolated from seawater.</title>
        <authorList>
            <person name="Zhang X."/>
            <person name="Li N."/>
        </authorList>
    </citation>
    <scope>NUCLEOTIDE SEQUENCE [LARGE SCALE GENOMIC DNA]</scope>
    <source>
        <strain evidence="15 16">SM1969</strain>
    </source>
</reference>
<dbReference type="RefSeq" id="WP_153547465.1">
    <property type="nucleotide sequence ID" value="NZ_WIXK01000004.1"/>
</dbReference>
<feature type="transmembrane region" description="Helical" evidence="13">
    <location>
        <begin position="59"/>
        <end position="77"/>
    </location>
</feature>
<dbReference type="Pfam" id="PF03824">
    <property type="entry name" value="NicO"/>
    <property type="match status" value="1"/>
</dbReference>
<keyword evidence="8 13" id="KW-1133">Transmembrane helix</keyword>
<sequence>MKRLSLPTLLMGAALVVLALILMGSADQISRWAAAEQQQVQNALARGLRALKTNQPGALMSLLGLCFAYGFFHAAGPGHGKLVIGGYGMGQKVPMMRLISLALASSLAQSLTAIALVVGGLTLLNWGRVELTSITEEILAPLSYALIAALGLWLVWRGLRKLRAPKPQAHHHHHDHHAHHHTHDHHHHHRDDGICADCGHKHGPTLNEVAAAHSLRDALAIIASVAIRPCTGALFLLLLTWRLDLMLAGVLGTLAMGLGTGSVTVAVAIAAVSLRQGTLARLPDTRRVTALLELCGGLLIFLLASQITLRLL</sequence>
<dbReference type="AlphaFoldDB" id="A0A844AU07"/>
<keyword evidence="12" id="KW-0170">Cobalt</keyword>
<evidence type="ECO:0000313" key="16">
    <source>
        <dbReference type="Proteomes" id="UP000436694"/>
    </source>
</evidence>
<feature type="transmembrane region" description="Helical" evidence="13">
    <location>
        <begin position="138"/>
        <end position="156"/>
    </location>
</feature>
<comment type="function">
    <text evidence="1">Efflux system for nickel and cobalt.</text>
</comment>
<dbReference type="InterPro" id="IPR011541">
    <property type="entry name" value="Ni/Co_transpt_high_affinity"/>
</dbReference>
<feature type="transmembrane region" description="Helical" evidence="13">
    <location>
        <begin position="218"/>
        <end position="239"/>
    </location>
</feature>
<evidence type="ECO:0000256" key="2">
    <source>
        <dbReference type="ARBA" id="ARBA00004651"/>
    </source>
</evidence>
<keyword evidence="10" id="KW-0921">Nickel transport</keyword>
<evidence type="ECO:0000256" key="3">
    <source>
        <dbReference type="ARBA" id="ARBA00022426"/>
    </source>
</evidence>
<dbReference type="GO" id="GO:0015099">
    <property type="term" value="F:nickel cation transmembrane transporter activity"/>
    <property type="evidence" value="ECO:0007669"/>
    <property type="project" value="UniProtKB-UniRule"/>
</dbReference>
<keyword evidence="3" id="KW-0171">Cobalt transport</keyword>
<organism evidence="15 16">
    <name type="scientific">Tritonibacter aquimaris</name>
    <dbReference type="NCBI Taxonomy" id="2663379"/>
    <lineage>
        <taxon>Bacteria</taxon>
        <taxon>Pseudomonadati</taxon>
        <taxon>Pseudomonadota</taxon>
        <taxon>Alphaproteobacteria</taxon>
        <taxon>Rhodobacterales</taxon>
        <taxon>Paracoccaceae</taxon>
        <taxon>Tritonibacter</taxon>
    </lineage>
</organism>
<dbReference type="GO" id="GO:0010045">
    <property type="term" value="P:response to nickel cation"/>
    <property type="evidence" value="ECO:0007669"/>
    <property type="project" value="TreeGrafter"/>
</dbReference>
<dbReference type="Proteomes" id="UP000436694">
    <property type="component" value="Unassembled WGS sequence"/>
</dbReference>
<keyword evidence="7 13" id="KW-0812">Transmembrane</keyword>
<keyword evidence="16" id="KW-1185">Reference proteome</keyword>
<evidence type="ECO:0000256" key="12">
    <source>
        <dbReference type="ARBA" id="ARBA00023285"/>
    </source>
</evidence>
<evidence type="ECO:0000256" key="1">
    <source>
        <dbReference type="ARBA" id="ARBA00002510"/>
    </source>
</evidence>
<comment type="subcellular location">
    <subcellularLocation>
        <location evidence="2 13">Cell membrane</location>
        <topology evidence="2 13">Multi-pass membrane protein</topology>
    </subcellularLocation>
</comment>
<proteinExistence type="inferred from homology"/>
<comment type="caution">
    <text evidence="15">The sequence shown here is derived from an EMBL/GenBank/DDBJ whole genome shotgun (WGS) entry which is preliminary data.</text>
</comment>
<protein>
    <recommendedName>
        <fullName evidence="13">Nickel/cobalt efflux system</fullName>
    </recommendedName>
</protein>
<keyword evidence="6" id="KW-0533">Nickel</keyword>
<keyword evidence="11 13" id="KW-0472">Membrane</keyword>
<evidence type="ECO:0000256" key="8">
    <source>
        <dbReference type="ARBA" id="ARBA00022989"/>
    </source>
</evidence>
<dbReference type="GO" id="GO:0032025">
    <property type="term" value="P:response to cobalt ion"/>
    <property type="evidence" value="ECO:0007669"/>
    <property type="project" value="TreeGrafter"/>
</dbReference>
<gene>
    <name evidence="15" type="ORF">GG681_09455</name>
</gene>
<feature type="compositionally biased region" description="Basic residues" evidence="14">
    <location>
        <begin position="166"/>
        <end position="189"/>
    </location>
</feature>
<evidence type="ECO:0000313" key="15">
    <source>
        <dbReference type="EMBL" id="MQY42868.1"/>
    </source>
</evidence>
<feature type="transmembrane region" description="Helical" evidence="13">
    <location>
        <begin position="98"/>
        <end position="126"/>
    </location>
</feature>
<keyword evidence="9" id="KW-0406">Ion transport</keyword>
<name>A0A844AU07_9RHOB</name>
<comment type="similarity">
    <text evidence="13">Belongs to the NiCoT transporter (TC 2.A.52) family.</text>
</comment>
<evidence type="ECO:0000256" key="13">
    <source>
        <dbReference type="RuleBase" id="RU362101"/>
    </source>
</evidence>
<keyword evidence="5" id="KW-1003">Cell membrane</keyword>
<keyword evidence="4 13" id="KW-0813">Transport</keyword>
<dbReference type="GO" id="GO:0046583">
    <property type="term" value="F:monoatomic cation efflux transmembrane transporter activity"/>
    <property type="evidence" value="ECO:0007669"/>
    <property type="project" value="TreeGrafter"/>
</dbReference>
<evidence type="ECO:0000256" key="10">
    <source>
        <dbReference type="ARBA" id="ARBA00023112"/>
    </source>
</evidence>
<evidence type="ECO:0000256" key="9">
    <source>
        <dbReference type="ARBA" id="ARBA00023065"/>
    </source>
</evidence>
<dbReference type="GO" id="GO:0005886">
    <property type="term" value="C:plasma membrane"/>
    <property type="evidence" value="ECO:0007669"/>
    <property type="project" value="UniProtKB-SubCell"/>
</dbReference>
<evidence type="ECO:0000256" key="7">
    <source>
        <dbReference type="ARBA" id="ARBA00022692"/>
    </source>
</evidence>
<evidence type="ECO:0000256" key="14">
    <source>
        <dbReference type="SAM" id="MobiDB-lite"/>
    </source>
</evidence>
<dbReference type="EMBL" id="WIXK01000004">
    <property type="protein sequence ID" value="MQY42868.1"/>
    <property type="molecule type" value="Genomic_DNA"/>
</dbReference>